<dbReference type="InterPro" id="IPR009003">
    <property type="entry name" value="Peptidase_S1_PA"/>
</dbReference>
<dbReference type="GO" id="GO:0006508">
    <property type="term" value="P:proteolysis"/>
    <property type="evidence" value="ECO:0007669"/>
    <property type="project" value="InterPro"/>
</dbReference>
<dbReference type="Ensembl" id="ENSPCOT00000015047.1">
    <property type="protein sequence ID" value="ENSPCOP00000004741.1"/>
    <property type="gene ID" value="ENSPCOG00000013125.1"/>
</dbReference>
<evidence type="ECO:0000259" key="9">
    <source>
        <dbReference type="PROSITE" id="PS50240"/>
    </source>
</evidence>
<dbReference type="FunFam" id="2.40.10.10:FF:000007">
    <property type="entry name" value="Transmembrane serine protease 7"/>
    <property type="match status" value="1"/>
</dbReference>
<dbReference type="AlphaFoldDB" id="A0A2K6ESP0"/>
<dbReference type="PROSITE" id="PS00134">
    <property type="entry name" value="TRYPSIN_HIS"/>
    <property type="match status" value="1"/>
</dbReference>
<dbReference type="PROSITE" id="PS50024">
    <property type="entry name" value="SEA"/>
    <property type="match status" value="1"/>
</dbReference>
<evidence type="ECO:0000259" key="8">
    <source>
        <dbReference type="PROSITE" id="PS50024"/>
    </source>
</evidence>
<evidence type="ECO:0000256" key="7">
    <source>
        <dbReference type="SAM" id="Phobius"/>
    </source>
</evidence>
<dbReference type="PROSITE" id="PS50240">
    <property type="entry name" value="TRYPSIN_DOM"/>
    <property type="match status" value="1"/>
</dbReference>
<keyword evidence="3" id="KW-0735">Signal-anchor</keyword>
<reference evidence="10" key="2">
    <citation type="submission" date="2025-09" db="UniProtKB">
        <authorList>
            <consortium name="Ensembl"/>
        </authorList>
    </citation>
    <scope>IDENTIFICATION</scope>
</reference>
<dbReference type="GO" id="GO:0016020">
    <property type="term" value="C:membrane"/>
    <property type="evidence" value="ECO:0007669"/>
    <property type="project" value="UniProtKB-SubCell"/>
</dbReference>
<dbReference type="Pfam" id="PF01390">
    <property type="entry name" value="SEA"/>
    <property type="match status" value="1"/>
</dbReference>
<reference evidence="10" key="1">
    <citation type="submission" date="2025-08" db="UniProtKB">
        <authorList>
            <consortium name="Ensembl"/>
        </authorList>
    </citation>
    <scope>IDENTIFICATION</scope>
</reference>
<keyword evidence="11" id="KW-1185">Reference proteome</keyword>
<evidence type="ECO:0000256" key="6">
    <source>
        <dbReference type="ARBA" id="ARBA00023157"/>
    </source>
</evidence>
<dbReference type="SUPFAM" id="SSF82671">
    <property type="entry name" value="SEA domain"/>
    <property type="match status" value="1"/>
</dbReference>
<dbReference type="InterPro" id="IPR043504">
    <property type="entry name" value="Peptidase_S1_PA_chymotrypsin"/>
</dbReference>
<dbReference type="InterPro" id="IPR001254">
    <property type="entry name" value="Trypsin_dom"/>
</dbReference>
<keyword evidence="2 7" id="KW-0812">Transmembrane</keyword>
<evidence type="ECO:0000256" key="5">
    <source>
        <dbReference type="ARBA" id="ARBA00023136"/>
    </source>
</evidence>
<protein>
    <submittedName>
        <fullName evidence="10">Transmembrane serine protease 11A</fullName>
    </submittedName>
</protein>
<organism evidence="10 11">
    <name type="scientific">Propithecus coquereli</name>
    <name type="common">Coquerel's sifaka</name>
    <name type="synonym">Propithecus verreauxi coquereli</name>
    <dbReference type="NCBI Taxonomy" id="379532"/>
    <lineage>
        <taxon>Eukaryota</taxon>
        <taxon>Metazoa</taxon>
        <taxon>Chordata</taxon>
        <taxon>Craniata</taxon>
        <taxon>Vertebrata</taxon>
        <taxon>Euteleostomi</taxon>
        <taxon>Mammalia</taxon>
        <taxon>Eutheria</taxon>
        <taxon>Euarchontoglires</taxon>
        <taxon>Primates</taxon>
        <taxon>Strepsirrhini</taxon>
        <taxon>Lemuriformes</taxon>
        <taxon>Indriidae</taxon>
        <taxon>Propithecus</taxon>
    </lineage>
</organism>
<evidence type="ECO:0000256" key="3">
    <source>
        <dbReference type="ARBA" id="ARBA00022968"/>
    </source>
</evidence>
<feature type="transmembrane region" description="Helical" evidence="7">
    <location>
        <begin position="20"/>
        <end position="43"/>
    </location>
</feature>
<keyword evidence="4 7" id="KW-1133">Transmembrane helix</keyword>
<feature type="domain" description="SEA" evidence="8">
    <location>
        <begin position="47"/>
        <end position="167"/>
    </location>
</feature>
<dbReference type="Proteomes" id="UP000233160">
    <property type="component" value="Unassembled WGS sequence"/>
</dbReference>
<dbReference type="SUPFAM" id="SSF50494">
    <property type="entry name" value="Trypsin-like serine proteases"/>
    <property type="match status" value="1"/>
</dbReference>
<dbReference type="InterPro" id="IPR018114">
    <property type="entry name" value="TRYPSIN_HIS"/>
</dbReference>
<evidence type="ECO:0000256" key="1">
    <source>
        <dbReference type="ARBA" id="ARBA00004606"/>
    </source>
</evidence>
<dbReference type="Gene3D" id="3.30.70.960">
    <property type="entry name" value="SEA domain"/>
    <property type="match status" value="1"/>
</dbReference>
<dbReference type="SMART" id="SM00020">
    <property type="entry name" value="Tryp_SPc"/>
    <property type="match status" value="1"/>
</dbReference>
<feature type="domain" description="Peptidase S1" evidence="9">
    <location>
        <begin position="190"/>
        <end position="368"/>
    </location>
</feature>
<dbReference type="GeneTree" id="ENSGT00940000161698"/>
<evidence type="ECO:0000313" key="11">
    <source>
        <dbReference type="Proteomes" id="UP000233160"/>
    </source>
</evidence>
<dbReference type="GO" id="GO:0004252">
    <property type="term" value="F:serine-type endopeptidase activity"/>
    <property type="evidence" value="ECO:0007669"/>
    <property type="project" value="InterPro"/>
</dbReference>
<dbReference type="CDD" id="cd00190">
    <property type="entry name" value="Tryp_SPc"/>
    <property type="match status" value="1"/>
</dbReference>
<dbReference type="STRING" id="379532.ENSPCOP00000004741"/>
<dbReference type="PANTHER" id="PTHR24252">
    <property type="entry name" value="ACROSIN-RELATED"/>
    <property type="match status" value="1"/>
</dbReference>
<evidence type="ECO:0000256" key="4">
    <source>
        <dbReference type="ARBA" id="ARBA00022989"/>
    </source>
</evidence>
<dbReference type="Pfam" id="PF00089">
    <property type="entry name" value="Trypsin"/>
    <property type="match status" value="1"/>
</dbReference>
<gene>
    <name evidence="10" type="primary">TMPRSS11A</name>
</gene>
<dbReference type="OMA" id="DIKSGMF"/>
<dbReference type="Gene3D" id="2.40.10.10">
    <property type="entry name" value="Trypsin-like serine proteases"/>
    <property type="match status" value="2"/>
</dbReference>
<dbReference type="InterPro" id="IPR036364">
    <property type="entry name" value="SEA_dom_sf"/>
</dbReference>
<evidence type="ECO:0000256" key="2">
    <source>
        <dbReference type="ARBA" id="ARBA00022692"/>
    </source>
</evidence>
<accession>A0A2K6ESP0</accession>
<evidence type="ECO:0000313" key="10">
    <source>
        <dbReference type="Ensembl" id="ENSPCOP00000004741.1"/>
    </source>
</evidence>
<name>A0A2K6ESP0_PROCO</name>
<proteinExistence type="predicted"/>
<dbReference type="PANTHER" id="PTHR24252:SF28">
    <property type="entry name" value="TRANSMEMBRANE PROTEASE SERINE 11C ISOFORM X1"/>
    <property type="match status" value="1"/>
</dbReference>
<dbReference type="InterPro" id="IPR000082">
    <property type="entry name" value="SEA_dom"/>
</dbReference>
<keyword evidence="6" id="KW-1015">Disulfide bond</keyword>
<keyword evidence="5 7" id="KW-0472">Membrane</keyword>
<comment type="subcellular location">
    <subcellularLocation>
        <location evidence="1">Membrane</location>
        <topology evidence="1">Single-pass type II membrane protein</topology>
    </subcellularLocation>
</comment>
<sequence>MMYRAVGSGTQSRDLKPWMIAVLVVLLLTVVAVTIGLLAHFLVSRPTMAYYHGTFKISDLRVRNNSGQSSTYQLKDLREMSENLVSWVDEIFIDSALNKHYIKNRVVRLTPEQDGMKADVIMVFQFPSTEQRAVKEKKIYSILNQKIRNTRALPINASSVQVNAMSSSTGKLTVQACCGKRVIPLIVNRIMSGDIAAKAAWPWQASLQRNNIHQCGATLISNTWLVTAAHCFKNNGNPHQWTVSFGTTINPPLMKRNIKRIIVHERYRSPARVYDIAVVQFSPRVTFSDDIRRICLPEAHASFQPNSTVYITGFGALYYGGESQNDLREAKVKIISNDVCKQPQVYGNDIKFGMFCAGYLEGIYDACR</sequence>